<organism evidence="2 3">
    <name type="scientific">Silvimonas terrae</name>
    <dbReference type="NCBI Taxonomy" id="300266"/>
    <lineage>
        <taxon>Bacteria</taxon>
        <taxon>Pseudomonadati</taxon>
        <taxon>Pseudomonadota</taxon>
        <taxon>Betaproteobacteria</taxon>
        <taxon>Neisseriales</taxon>
        <taxon>Chitinibacteraceae</taxon>
        <taxon>Silvimonas</taxon>
    </lineage>
</organism>
<dbReference type="Proteomes" id="UP000543030">
    <property type="component" value="Unassembled WGS sequence"/>
</dbReference>
<name>A0A840RAN8_9NEIS</name>
<keyword evidence="1" id="KW-0732">Signal</keyword>
<gene>
    <name evidence="2" type="ORF">HNQ50_000110</name>
</gene>
<evidence type="ECO:0000256" key="1">
    <source>
        <dbReference type="SAM" id="SignalP"/>
    </source>
</evidence>
<dbReference type="AlphaFoldDB" id="A0A840RAN8"/>
<accession>A0A840RAN8</accession>
<feature type="signal peptide" evidence="1">
    <location>
        <begin position="1"/>
        <end position="23"/>
    </location>
</feature>
<comment type="caution">
    <text evidence="2">The sequence shown here is derived from an EMBL/GenBank/DDBJ whole genome shotgun (WGS) entry which is preliminary data.</text>
</comment>
<evidence type="ECO:0000313" key="3">
    <source>
        <dbReference type="Proteomes" id="UP000543030"/>
    </source>
</evidence>
<evidence type="ECO:0008006" key="4">
    <source>
        <dbReference type="Google" id="ProtNLM"/>
    </source>
</evidence>
<keyword evidence="3" id="KW-1185">Reference proteome</keyword>
<evidence type="ECO:0000313" key="2">
    <source>
        <dbReference type="EMBL" id="MBB5189400.1"/>
    </source>
</evidence>
<dbReference type="PROSITE" id="PS51257">
    <property type="entry name" value="PROKAR_LIPOPROTEIN"/>
    <property type="match status" value="1"/>
</dbReference>
<sequence>MKKPMMFKRVMPALLALALAACGGGGSSSSSDSTATSSPSASNNAGGTLVMAGLAAKGAAMPKAAITLSDSKGNQLTTTADIGGHYVLMVDLSKFTPPFGLLAQDPSGGSENQVSLLAAVPANGQSAIVNITPLTTAVTAGSLSTGKPADVANPAVLAQVTAANVTAANSAITALLQNLVSDAGLSGNVDLIGKTFAANHTGIDQLLDEITVLPAGSGVQLINKLNLAGSNQVQVINQTAVASGTLTSTPFTIDFPSSTVAPSAFANIKSAWQGCFLYPVAQRVPTPGTLNSYCRNAVASTYLDNGYDFYDDFSGWLNNSDIVNPLMDDPVIQYAISTTKVVLHLTLRDSTGMAHSTNLVAQNIGGLWQITGNQLPYDVSVGGILEYDVNNTGTAAQTAAYRSELYASFTTGGSSPNPANTQYVVVTGPGIAQALVLAPNPSIAGIGYWPIDNHTGTAVTSTTGSSDTYKLGRVQINADGSLTTLANPSGATWAPASPDYSVFNGYPAYTFVLHFSDGTTATIQKRMSDGPVAPANGAGFAWNTLSTQTASVLIGDQPVLPSLGVSWTNVLGADPISKVEFTASTGTSGAQNTATVASLANTVTLVPPSGVSAFPALSVAAGGYRWLQLDYLTPGSVARHAVYNSN</sequence>
<dbReference type="RefSeq" id="WP_184096480.1">
    <property type="nucleotide sequence ID" value="NZ_JACHHN010000001.1"/>
</dbReference>
<dbReference type="EMBL" id="JACHHN010000001">
    <property type="protein sequence ID" value="MBB5189400.1"/>
    <property type="molecule type" value="Genomic_DNA"/>
</dbReference>
<protein>
    <recommendedName>
        <fullName evidence="4">Carboxypeptidase regulatory-like domain-containing protein</fullName>
    </recommendedName>
</protein>
<feature type="chain" id="PRO_5032502580" description="Carboxypeptidase regulatory-like domain-containing protein" evidence="1">
    <location>
        <begin position="24"/>
        <end position="646"/>
    </location>
</feature>
<proteinExistence type="predicted"/>
<reference evidence="2 3" key="1">
    <citation type="submission" date="2020-08" db="EMBL/GenBank/DDBJ databases">
        <title>Genomic Encyclopedia of Type Strains, Phase IV (KMG-IV): sequencing the most valuable type-strain genomes for metagenomic binning, comparative biology and taxonomic classification.</title>
        <authorList>
            <person name="Goeker M."/>
        </authorList>
    </citation>
    <scope>NUCLEOTIDE SEQUENCE [LARGE SCALE GENOMIC DNA]</scope>
    <source>
        <strain evidence="2 3">DSM 18233</strain>
    </source>
</reference>